<dbReference type="KEGG" id="bbig:BBBOND_0311940"/>
<dbReference type="SUPFAM" id="SSF52540">
    <property type="entry name" value="P-loop containing nucleoside triphosphate hydrolases"/>
    <property type="match status" value="1"/>
</dbReference>
<gene>
    <name evidence="1" type="ORF">BBBOND_0311940</name>
</gene>
<evidence type="ECO:0000313" key="2">
    <source>
        <dbReference type="Proteomes" id="UP000033188"/>
    </source>
</evidence>
<dbReference type="EMBL" id="LK391709">
    <property type="protein sequence ID" value="CDR97291.1"/>
    <property type="molecule type" value="Genomic_DNA"/>
</dbReference>
<dbReference type="AlphaFoldDB" id="A0A061D9E6"/>
<dbReference type="VEuPathDB" id="PiroplasmaDB:BBBOND_0311940"/>
<organism evidence="1 2">
    <name type="scientific">Babesia bigemina</name>
    <dbReference type="NCBI Taxonomy" id="5866"/>
    <lineage>
        <taxon>Eukaryota</taxon>
        <taxon>Sar</taxon>
        <taxon>Alveolata</taxon>
        <taxon>Apicomplexa</taxon>
        <taxon>Aconoidasida</taxon>
        <taxon>Piroplasmida</taxon>
        <taxon>Babesiidae</taxon>
        <taxon>Babesia</taxon>
    </lineage>
</organism>
<accession>A0A061D9E6</accession>
<dbReference type="OrthoDB" id="364143at2759"/>
<reference evidence="2" key="1">
    <citation type="journal article" date="2014" name="Nucleic Acids Res.">
        <title>The evolutionary dynamics of variant antigen genes in Babesia reveal a history of genomic innovation underlying host-parasite interaction.</title>
        <authorList>
            <person name="Jackson A.P."/>
            <person name="Otto T.D."/>
            <person name="Darby A."/>
            <person name="Ramaprasad A."/>
            <person name="Xia D."/>
            <person name="Echaide I.E."/>
            <person name="Farber M."/>
            <person name="Gahlot S."/>
            <person name="Gamble J."/>
            <person name="Gupta D."/>
            <person name="Gupta Y."/>
            <person name="Jackson L."/>
            <person name="Malandrin L."/>
            <person name="Malas T.B."/>
            <person name="Moussa E."/>
            <person name="Nair M."/>
            <person name="Reid A.J."/>
            <person name="Sanders M."/>
            <person name="Sharma J."/>
            <person name="Tracey A."/>
            <person name="Quail M.A."/>
            <person name="Weir W."/>
            <person name="Wastling J.M."/>
            <person name="Hall N."/>
            <person name="Willadsen P."/>
            <person name="Lingelbach K."/>
            <person name="Shiels B."/>
            <person name="Tait A."/>
            <person name="Berriman M."/>
            <person name="Allred D.R."/>
            <person name="Pain A."/>
        </authorList>
    </citation>
    <scope>NUCLEOTIDE SEQUENCE [LARGE SCALE GENOMIC DNA]</scope>
    <source>
        <strain evidence="2">Bond</strain>
    </source>
</reference>
<name>A0A061D9E6_BABBI</name>
<keyword evidence="2" id="KW-1185">Reference proteome</keyword>
<proteinExistence type="predicted"/>
<dbReference type="RefSeq" id="XP_012769477.1">
    <property type="nucleotide sequence ID" value="XM_012914023.1"/>
</dbReference>
<sequence>MVGPEGRGKTTLLKELMKQGQIPGPYDLRYAYYDFGANANHNFQVMVTQWSSSLISQNPLVGKIEHDECSKVFDAVNGEHDILQITGATWHDTCLLLLKHAPATLGIHNVSAVGSTEPFFYGLYAVGIIAEKAEIESRGEANPSSLLTGTWATKYLLKACSALSQLHRSRLVLCFDGVHHLTRSPFLNDRGGRFLHQLLSGMQANNLHSVLISDDCVSTMPLVDERLSAKLDDVSMQPNEPPSAEATVDRSSLVWLDVPELEPTVARAALKQGIWNCDRVVKALMKVSGGNMKLLSNLVRSYREMELSLDLPAVHQILAGSVSPVDDEYFPLKGTVEEQARYLQEERCKMFVRNVHNAALATEVGQFENLMNRFLSLPAMEAVRHRLNNNVHFWVTVSETVRYLLSKPMLQLRPGATIDNKVVLSLISTGILHLNVQHRTLEFKDSLTRFLIEAFIDNEYESLSWIEQIEYKANYLLNQRTIYGETDRFLL</sequence>
<dbReference type="InterPro" id="IPR027417">
    <property type="entry name" value="P-loop_NTPase"/>
</dbReference>
<evidence type="ECO:0000313" key="1">
    <source>
        <dbReference type="EMBL" id="CDR97291.1"/>
    </source>
</evidence>
<protein>
    <submittedName>
        <fullName evidence="1">Uncharacterized protein</fullName>
    </submittedName>
</protein>
<dbReference type="OMA" id="CNDGIDH"/>
<dbReference type="Proteomes" id="UP000033188">
    <property type="component" value="Chromosome 3"/>
</dbReference>
<dbReference type="GeneID" id="24565832"/>